<dbReference type="Gene3D" id="3.40.50.1820">
    <property type="entry name" value="alpha/beta hydrolase"/>
    <property type="match status" value="1"/>
</dbReference>
<evidence type="ECO:0000313" key="2">
    <source>
        <dbReference type="EMBL" id="RDU71478.1"/>
    </source>
</evidence>
<protein>
    <submittedName>
        <fullName evidence="2">Alpha/beta hydrolase</fullName>
    </submittedName>
</protein>
<comment type="caution">
    <text evidence="2">The sequence shown here is derived from an EMBL/GenBank/DDBJ whole genome shotgun (WGS) entry which is preliminary data.</text>
</comment>
<dbReference type="EMBL" id="NXLV01000003">
    <property type="protein sequence ID" value="RDU71478.1"/>
    <property type="molecule type" value="Genomic_DNA"/>
</dbReference>
<keyword evidence="3" id="KW-1185">Reference proteome</keyword>
<feature type="domain" description="Serine aminopeptidase S33" evidence="1">
    <location>
        <begin position="26"/>
        <end position="293"/>
    </location>
</feature>
<evidence type="ECO:0000313" key="3">
    <source>
        <dbReference type="Proteomes" id="UP000257045"/>
    </source>
</evidence>
<sequence>MQERLSFGSDFGEIIYTLYHPKNPNGAIVQIAHGMIEERSKYEELALALSECGYVVAINDHRGHGESVGGVSGEYEVAWGEMGERGFERAVEDMYSLTKILKNRFSGYAFFLLGHSMGSLLSRVYLQRYESELNGLILMGTPSPNPLAGFGVVLCEIFNKLGFNAIGLKVMNLLTLVGFNKKFRKENPSNPPYAWLTRELESVRVYKERGDYQFSFTLNSFKGLFGGVKQVFSPYPNVKNTALPIMFMSGDDDPCGEFGAGAYKAYKHLTSQGYSNVELRLYSGARHELLLESNKERVIREIVEWFEGIDREEK</sequence>
<dbReference type="InterPro" id="IPR051044">
    <property type="entry name" value="MAG_DAG_Lipase"/>
</dbReference>
<organism evidence="2 3">
    <name type="scientific">Helicobacter brantae</name>
    <dbReference type="NCBI Taxonomy" id="375927"/>
    <lineage>
        <taxon>Bacteria</taxon>
        <taxon>Pseudomonadati</taxon>
        <taxon>Campylobacterota</taxon>
        <taxon>Epsilonproteobacteria</taxon>
        <taxon>Campylobacterales</taxon>
        <taxon>Helicobacteraceae</taxon>
        <taxon>Helicobacter</taxon>
    </lineage>
</organism>
<dbReference type="InterPro" id="IPR022742">
    <property type="entry name" value="Hydrolase_4"/>
</dbReference>
<dbReference type="PANTHER" id="PTHR11614">
    <property type="entry name" value="PHOSPHOLIPASE-RELATED"/>
    <property type="match status" value="1"/>
</dbReference>
<proteinExistence type="predicted"/>
<reference evidence="2 3" key="1">
    <citation type="submission" date="2018-04" db="EMBL/GenBank/DDBJ databases">
        <title>Novel Campyloabacter and Helicobacter Species and Strains.</title>
        <authorList>
            <person name="Mannion A.J."/>
            <person name="Shen Z."/>
            <person name="Fox J.G."/>
        </authorList>
    </citation>
    <scope>NUCLEOTIDE SEQUENCE [LARGE SCALE GENOMIC DNA]</scope>
    <source>
        <strain evidence="2 3">MIT 04-9366</strain>
    </source>
</reference>
<keyword evidence="2" id="KW-0378">Hydrolase</keyword>
<gene>
    <name evidence="2" type="ORF">CQA58_02735</name>
</gene>
<name>A0A3D8J1W1_9HELI</name>
<dbReference type="GO" id="GO:0016787">
    <property type="term" value="F:hydrolase activity"/>
    <property type="evidence" value="ECO:0007669"/>
    <property type="project" value="UniProtKB-KW"/>
</dbReference>
<evidence type="ECO:0000259" key="1">
    <source>
        <dbReference type="Pfam" id="PF12146"/>
    </source>
</evidence>
<dbReference type="OrthoDB" id="9806902at2"/>
<dbReference type="InterPro" id="IPR029058">
    <property type="entry name" value="AB_hydrolase_fold"/>
</dbReference>
<dbReference type="SUPFAM" id="SSF53474">
    <property type="entry name" value="alpha/beta-Hydrolases"/>
    <property type="match status" value="1"/>
</dbReference>
<accession>A0A3D8J1W1</accession>
<dbReference type="Pfam" id="PF12146">
    <property type="entry name" value="Hydrolase_4"/>
    <property type="match status" value="1"/>
</dbReference>
<dbReference type="RefSeq" id="WP_115569189.1">
    <property type="nucleotide sequence ID" value="NZ_NXLV01000003.1"/>
</dbReference>
<dbReference type="Proteomes" id="UP000257045">
    <property type="component" value="Unassembled WGS sequence"/>
</dbReference>
<dbReference type="AlphaFoldDB" id="A0A3D8J1W1"/>